<dbReference type="Gene3D" id="3.10.105.10">
    <property type="entry name" value="Dipeptide-binding Protein, Domain 3"/>
    <property type="match status" value="1"/>
</dbReference>
<dbReference type="InterPro" id="IPR039424">
    <property type="entry name" value="SBP_5"/>
</dbReference>
<dbReference type="EMBL" id="JAHWXH010000001">
    <property type="protein sequence ID" value="MDS0244391.1"/>
    <property type="molecule type" value="Genomic_DNA"/>
</dbReference>
<dbReference type="GeneID" id="301456971"/>
<dbReference type="SUPFAM" id="SSF53850">
    <property type="entry name" value="Periplasmic binding protein-like II"/>
    <property type="match status" value="1"/>
</dbReference>
<dbReference type="GO" id="GO:0042597">
    <property type="term" value="C:periplasmic space"/>
    <property type="evidence" value="ECO:0007669"/>
    <property type="project" value="UniProtKB-ARBA"/>
</dbReference>
<evidence type="ECO:0000256" key="1">
    <source>
        <dbReference type="ARBA" id="ARBA00005695"/>
    </source>
</evidence>
<comment type="caution">
    <text evidence="6">The sequence shown here is derived from an EMBL/GenBank/DDBJ whole genome shotgun (WGS) entry which is preliminary data.</text>
</comment>
<evidence type="ECO:0000259" key="5">
    <source>
        <dbReference type="Pfam" id="PF00496"/>
    </source>
</evidence>
<comment type="similarity">
    <text evidence="1">Belongs to the bacterial solute-binding protein 5 family.</text>
</comment>
<dbReference type="RefSeq" id="WP_310890464.1">
    <property type="nucleotide sequence ID" value="NZ_BAAAGR010000001.1"/>
</dbReference>
<dbReference type="GO" id="GO:0015833">
    <property type="term" value="P:peptide transport"/>
    <property type="evidence" value="ECO:0007669"/>
    <property type="project" value="TreeGrafter"/>
</dbReference>
<gene>
    <name evidence="6" type="ORF">KZC50_02050</name>
</gene>
<protein>
    <submittedName>
        <fullName evidence="6">Peptide ABC transporter substrate-binding protein</fullName>
    </submittedName>
</protein>
<feature type="domain" description="Solute-binding protein family 5" evidence="5">
    <location>
        <begin position="77"/>
        <end position="415"/>
    </location>
</feature>
<evidence type="ECO:0000256" key="2">
    <source>
        <dbReference type="ARBA" id="ARBA00022448"/>
    </source>
</evidence>
<proteinExistence type="inferred from homology"/>
<reference evidence="6 7" key="1">
    <citation type="submission" date="2021-06" db="EMBL/GenBank/DDBJ databases">
        <title>Genome-based taxonomic framework of Microbacterium strains isolated from marine environment, the description of four new species and reclassification of four preexisting species.</title>
        <authorList>
            <person name="Lee S.D."/>
            <person name="Kim S.-M."/>
            <person name="Byeon Y.-S."/>
            <person name="Yang H.L."/>
            <person name="Kim I.S."/>
        </authorList>
    </citation>
    <scope>NUCLEOTIDE SEQUENCE [LARGE SCALE GENOMIC DNA]</scope>
    <source>
        <strain evidence="6 7">KACC 20514</strain>
    </source>
</reference>
<feature type="signal peptide" evidence="4">
    <location>
        <begin position="1"/>
        <end position="22"/>
    </location>
</feature>
<dbReference type="InterPro" id="IPR030678">
    <property type="entry name" value="Peptide/Ni-bd"/>
</dbReference>
<dbReference type="PANTHER" id="PTHR30290">
    <property type="entry name" value="PERIPLASMIC BINDING COMPONENT OF ABC TRANSPORTER"/>
    <property type="match status" value="1"/>
</dbReference>
<evidence type="ECO:0000256" key="3">
    <source>
        <dbReference type="ARBA" id="ARBA00022729"/>
    </source>
</evidence>
<accession>A0AAJ2LZE2</accession>
<feature type="chain" id="PRO_5042610135" evidence="4">
    <location>
        <begin position="23"/>
        <end position="508"/>
    </location>
</feature>
<dbReference type="PIRSF" id="PIRSF002741">
    <property type="entry name" value="MppA"/>
    <property type="match status" value="1"/>
</dbReference>
<name>A0AAJ2LZE2_9MICO</name>
<organism evidence="6 7">
    <name type="scientific">Microbacterium aurantiacum</name>
    <dbReference type="NCBI Taxonomy" id="162393"/>
    <lineage>
        <taxon>Bacteria</taxon>
        <taxon>Bacillati</taxon>
        <taxon>Actinomycetota</taxon>
        <taxon>Actinomycetes</taxon>
        <taxon>Micrococcales</taxon>
        <taxon>Microbacteriaceae</taxon>
        <taxon>Microbacterium</taxon>
    </lineage>
</organism>
<keyword evidence="3 4" id="KW-0732">Signal</keyword>
<dbReference type="GO" id="GO:0043190">
    <property type="term" value="C:ATP-binding cassette (ABC) transporter complex"/>
    <property type="evidence" value="ECO:0007669"/>
    <property type="project" value="InterPro"/>
</dbReference>
<dbReference type="Gene3D" id="3.40.190.10">
    <property type="entry name" value="Periplasmic binding protein-like II"/>
    <property type="match status" value="1"/>
</dbReference>
<dbReference type="AlphaFoldDB" id="A0AAJ2LZE2"/>
<evidence type="ECO:0000313" key="7">
    <source>
        <dbReference type="Proteomes" id="UP001183582"/>
    </source>
</evidence>
<dbReference type="Pfam" id="PF00496">
    <property type="entry name" value="SBP_bac_5"/>
    <property type="match status" value="1"/>
</dbReference>
<keyword evidence="2" id="KW-0813">Transport</keyword>
<evidence type="ECO:0000313" key="6">
    <source>
        <dbReference type="EMBL" id="MDS0244391.1"/>
    </source>
</evidence>
<dbReference type="PANTHER" id="PTHR30290:SF9">
    <property type="entry name" value="OLIGOPEPTIDE-BINDING PROTEIN APPA"/>
    <property type="match status" value="1"/>
</dbReference>
<dbReference type="GO" id="GO:1904680">
    <property type="term" value="F:peptide transmembrane transporter activity"/>
    <property type="evidence" value="ECO:0007669"/>
    <property type="project" value="TreeGrafter"/>
</dbReference>
<evidence type="ECO:0000256" key="4">
    <source>
        <dbReference type="SAM" id="SignalP"/>
    </source>
</evidence>
<sequence>MTHRKTALTLAALGTVSALALAGCSSTPGGGTDDAELRLGMVTPLTSFAPWEASWANQSPYLQAVYDTLLRAEPDGTVVPGLASEWVWNEDRTELTLTLREGVEFSDGEALTSEVVAESLTRFRDGTSENASFLAAVESIETPDANTAVIVLSEPDPALETYLTQNAGLVGGSAMWDSADAQTTPIGTGPYTLDASGTVPGSTYVFEAKEDYWDPESVHYDEIIMNVYGDATALMNAVKGGQVDATNTQTPSQIPEAEAAGYTANLIEQTWTGFVLADRDGTLNPALGDPLVRQAFNLSLDREGLVQALAGGYGTPTTQVFSTTSGAYVDALDDAYPYDPERARELLAEAGYPDGVTITMPSSDFVPESTFALYSEQLGEGGFDIVWEMSGDDFFGQLLGGSYEAFSMQLQVDPTPWQTMQFSMLPWSTWNPFRVEDPQIMEYMTELRTAEGAEAEAIGAELNTYIVEQAWYAPVFRNQSAFLTNADTVVEMQSDNAVPYLWNITPAQ</sequence>
<dbReference type="InterPro" id="IPR000914">
    <property type="entry name" value="SBP_5_dom"/>
</dbReference>
<dbReference type="PROSITE" id="PS51257">
    <property type="entry name" value="PROKAR_LIPOPROTEIN"/>
    <property type="match status" value="1"/>
</dbReference>
<dbReference type="Proteomes" id="UP001183582">
    <property type="component" value="Unassembled WGS sequence"/>
</dbReference>